<dbReference type="RefSeq" id="WP_135586711.1">
    <property type="nucleotide sequence ID" value="NZ_RQGO01000010.1"/>
</dbReference>
<protein>
    <submittedName>
        <fullName evidence="1">Uncharacterized protein</fullName>
    </submittedName>
</protein>
<sequence length="188" mass="21776">MNILDALKQHKPRDLGKFSVEIKFTNNKAVKFSGRFTQDGPSIYAHYDAMNLVGGSQDSDEQSAKIKSIMRLVSLIELRLLFFKKLGDYERLFYDSVSQEDKDNFVSFADTLRWDDHYDNDELIPVETESLEKTEDGFIYKRVHIDKVSDLSHIQTLESDLMNQKKIDTTQVILEEKLIGQNFTLQTV</sequence>
<dbReference type="Proteomes" id="UP000298263">
    <property type="component" value="Unassembled WGS sequence"/>
</dbReference>
<reference evidence="1" key="1">
    <citation type="journal article" date="2019" name="PLoS Negl. Trop. Dis.">
        <title>Revisiting the worldwide diversity of Leptospira species in the environment.</title>
        <authorList>
            <person name="Vincent A.T."/>
            <person name="Schiettekatte O."/>
            <person name="Bourhy P."/>
            <person name="Veyrier F.J."/>
            <person name="Picardeau M."/>
        </authorList>
    </citation>
    <scope>NUCLEOTIDE SEQUENCE [LARGE SCALE GENOMIC DNA]</scope>
    <source>
        <strain evidence="1">201702422</strain>
    </source>
</reference>
<name>A0A4Z1A8Q8_9LEPT</name>
<accession>A0A4Z1A8Q8</accession>
<evidence type="ECO:0000313" key="1">
    <source>
        <dbReference type="EMBL" id="TGL87676.1"/>
    </source>
</evidence>
<dbReference type="EMBL" id="RQGP01000027">
    <property type="protein sequence ID" value="TGL87676.1"/>
    <property type="molecule type" value="Genomic_DNA"/>
</dbReference>
<proteinExistence type="predicted"/>
<dbReference type="AlphaFoldDB" id="A0A4Z1A8Q8"/>
<evidence type="ECO:0000313" key="2">
    <source>
        <dbReference type="Proteomes" id="UP000298263"/>
    </source>
</evidence>
<comment type="caution">
    <text evidence="1">The sequence shown here is derived from an EMBL/GenBank/DDBJ whole genome shotgun (WGS) entry which is preliminary data.</text>
</comment>
<keyword evidence="2" id="KW-1185">Reference proteome</keyword>
<organism evidence="1 2">
    <name type="scientific">Leptospira congkakensis</name>
    <dbReference type="NCBI Taxonomy" id="2484932"/>
    <lineage>
        <taxon>Bacteria</taxon>
        <taxon>Pseudomonadati</taxon>
        <taxon>Spirochaetota</taxon>
        <taxon>Spirochaetia</taxon>
        <taxon>Leptospirales</taxon>
        <taxon>Leptospiraceae</taxon>
        <taxon>Leptospira</taxon>
    </lineage>
</organism>
<gene>
    <name evidence="1" type="ORF">EHQ69_16345</name>
</gene>
<dbReference type="OrthoDB" id="9990497at2"/>